<evidence type="ECO:0000313" key="2">
    <source>
        <dbReference type="Proteomes" id="UP001281147"/>
    </source>
</evidence>
<proteinExistence type="predicted"/>
<evidence type="ECO:0000313" key="1">
    <source>
        <dbReference type="EMBL" id="KAK3691908.1"/>
    </source>
</evidence>
<organism evidence="1 2">
    <name type="scientific">Vermiconidia calcicola</name>
    <dbReference type="NCBI Taxonomy" id="1690605"/>
    <lineage>
        <taxon>Eukaryota</taxon>
        <taxon>Fungi</taxon>
        <taxon>Dikarya</taxon>
        <taxon>Ascomycota</taxon>
        <taxon>Pezizomycotina</taxon>
        <taxon>Dothideomycetes</taxon>
        <taxon>Dothideomycetidae</taxon>
        <taxon>Mycosphaerellales</taxon>
        <taxon>Extremaceae</taxon>
        <taxon>Vermiconidia</taxon>
    </lineage>
</organism>
<comment type="caution">
    <text evidence="1">The sequence shown here is derived from an EMBL/GenBank/DDBJ whole genome shotgun (WGS) entry which is preliminary data.</text>
</comment>
<name>A0ACC3MK33_9PEZI</name>
<accession>A0ACC3MK33</accession>
<dbReference type="EMBL" id="JAUTXU010000254">
    <property type="protein sequence ID" value="KAK3691908.1"/>
    <property type="molecule type" value="Genomic_DNA"/>
</dbReference>
<gene>
    <name evidence="1" type="ORF">LTR37_018339</name>
</gene>
<dbReference type="Proteomes" id="UP001281147">
    <property type="component" value="Unassembled WGS sequence"/>
</dbReference>
<reference evidence="1" key="1">
    <citation type="submission" date="2023-07" db="EMBL/GenBank/DDBJ databases">
        <title>Black Yeasts Isolated from many extreme environments.</title>
        <authorList>
            <person name="Coleine C."/>
            <person name="Stajich J.E."/>
            <person name="Selbmann L."/>
        </authorList>
    </citation>
    <scope>NUCLEOTIDE SEQUENCE</scope>
    <source>
        <strain evidence="1">CCFEE 5714</strain>
    </source>
</reference>
<sequence length="130" mass="14689">MAASEAGVLQRMFETGEFSDLTIGTSTKTFKVHKAVVCQKSPFFRAACTRDFLEAKTGHINLEENESVIYASLQHLYELQIDMKIVKPLQDDQVLRREFVELVRLSVAADKVSTKARTPPRSEHKSPYSV</sequence>
<protein>
    <submittedName>
        <fullName evidence="1">Uncharacterized protein</fullName>
    </submittedName>
</protein>
<keyword evidence="2" id="KW-1185">Reference proteome</keyword>